<keyword evidence="7" id="KW-0546">Nucleotide metabolism</keyword>
<evidence type="ECO:0000256" key="4">
    <source>
        <dbReference type="ARBA" id="ARBA00022741"/>
    </source>
</evidence>
<evidence type="ECO:0000256" key="1">
    <source>
        <dbReference type="ARBA" id="ARBA00001936"/>
    </source>
</evidence>
<evidence type="ECO:0000256" key="3">
    <source>
        <dbReference type="ARBA" id="ARBA00022723"/>
    </source>
</evidence>
<evidence type="ECO:0000313" key="14">
    <source>
        <dbReference type="Proteomes" id="UP000018296"/>
    </source>
</evidence>
<dbReference type="PANTHER" id="PTHR34699">
    <property type="match status" value="1"/>
</dbReference>
<comment type="caution">
    <text evidence="13">The sequence shown here is derived from an EMBL/GenBank/DDBJ whole genome shotgun (WGS) entry which is preliminary data.</text>
</comment>
<evidence type="ECO:0000256" key="10">
    <source>
        <dbReference type="ARBA" id="ARBA00048174"/>
    </source>
</evidence>
<comment type="cofactor">
    <cofactor evidence="2">
        <name>Mg(2+)</name>
        <dbReference type="ChEBI" id="CHEBI:18420"/>
    </cofactor>
</comment>
<evidence type="ECO:0000256" key="9">
    <source>
        <dbReference type="ARBA" id="ARBA00038901"/>
    </source>
</evidence>
<reference evidence="13 14" key="1">
    <citation type="journal article" date="2013" name="Genome Announc.">
        <title>Genome Sequence of Sporolactobacillus laevolacticus DSM442, an Efficient Polymer-Grade D-Lactate Producer from Agricultural Waste Cottonseed as a Nitrogen Source.</title>
        <authorList>
            <person name="Wang H."/>
            <person name="Wang L."/>
            <person name="Ju J."/>
            <person name="Yu B."/>
            <person name="Ma Y."/>
        </authorList>
    </citation>
    <scope>NUCLEOTIDE SEQUENCE [LARGE SCALE GENOMIC DNA]</scope>
    <source>
        <strain evidence="13 14">DSM 442</strain>
    </source>
</reference>
<keyword evidence="3" id="KW-0479">Metal-binding</keyword>
<evidence type="ECO:0000256" key="7">
    <source>
        <dbReference type="ARBA" id="ARBA00023080"/>
    </source>
</evidence>
<evidence type="ECO:0000256" key="2">
    <source>
        <dbReference type="ARBA" id="ARBA00001946"/>
    </source>
</evidence>
<dbReference type="OrthoDB" id="164951at2"/>
<evidence type="ECO:0000256" key="6">
    <source>
        <dbReference type="ARBA" id="ARBA00022842"/>
    </source>
</evidence>
<dbReference type="InterPro" id="IPR026533">
    <property type="entry name" value="NTPase/PRRC1"/>
</dbReference>
<dbReference type="Pfam" id="PF01931">
    <property type="entry name" value="NTPase_I-T"/>
    <property type="match status" value="1"/>
</dbReference>
<dbReference type="GO" id="GO:0000166">
    <property type="term" value="F:nucleotide binding"/>
    <property type="evidence" value="ECO:0007669"/>
    <property type="project" value="UniProtKB-KW"/>
</dbReference>
<comment type="cofactor">
    <cofactor evidence="1">
        <name>Mn(2+)</name>
        <dbReference type="ChEBI" id="CHEBI:29035"/>
    </cofactor>
</comment>
<dbReference type="STRING" id="1395513.P343_02240"/>
<evidence type="ECO:0000256" key="8">
    <source>
        <dbReference type="ARBA" id="ARBA00023211"/>
    </source>
</evidence>
<feature type="domain" description="Non-canonical purine NTP phosphatase/PRRC1" evidence="12">
    <location>
        <begin position="7"/>
        <end position="159"/>
    </location>
</feature>
<dbReference type="EC" id="3.6.1.73" evidence="9"/>
<name>V6J2Z3_9BACL</name>
<dbReference type="SUPFAM" id="SSF52972">
    <property type="entry name" value="ITPase-like"/>
    <property type="match status" value="1"/>
</dbReference>
<evidence type="ECO:0000256" key="11">
    <source>
        <dbReference type="ARBA" id="ARBA00048781"/>
    </source>
</evidence>
<keyword evidence="4" id="KW-0547">Nucleotide-binding</keyword>
<keyword evidence="8" id="KW-0464">Manganese</keyword>
<proteinExistence type="predicted"/>
<dbReference type="InterPro" id="IPR029001">
    <property type="entry name" value="ITPase-like_fam"/>
</dbReference>
<keyword evidence="6" id="KW-0460">Magnesium</keyword>
<dbReference type="eggNOG" id="COG1986">
    <property type="taxonomic scope" value="Bacteria"/>
</dbReference>
<protein>
    <recommendedName>
        <fullName evidence="9">inosine/xanthosine triphosphatase</fullName>
        <ecNumber evidence="9">3.6.1.73</ecNumber>
    </recommendedName>
</protein>
<dbReference type="PATRIC" id="fig|1395513.3.peg.452"/>
<dbReference type="EMBL" id="AWTC01000001">
    <property type="protein sequence ID" value="EST13586.1"/>
    <property type="molecule type" value="Genomic_DNA"/>
</dbReference>
<dbReference type="AlphaFoldDB" id="V6J2Z3"/>
<comment type="catalytic activity">
    <reaction evidence="10">
        <text>ITP + H2O = IDP + phosphate + H(+)</text>
        <dbReference type="Rhea" id="RHEA:28330"/>
        <dbReference type="ChEBI" id="CHEBI:15377"/>
        <dbReference type="ChEBI" id="CHEBI:15378"/>
        <dbReference type="ChEBI" id="CHEBI:43474"/>
        <dbReference type="ChEBI" id="CHEBI:58280"/>
        <dbReference type="ChEBI" id="CHEBI:61402"/>
        <dbReference type="EC" id="3.6.1.73"/>
    </reaction>
</comment>
<organism evidence="13 14">
    <name type="scientific">Sporolactobacillus laevolacticus DSM 442</name>
    <dbReference type="NCBI Taxonomy" id="1395513"/>
    <lineage>
        <taxon>Bacteria</taxon>
        <taxon>Bacillati</taxon>
        <taxon>Bacillota</taxon>
        <taxon>Bacilli</taxon>
        <taxon>Bacillales</taxon>
        <taxon>Sporolactobacillaceae</taxon>
        <taxon>Sporolactobacillus</taxon>
    </lineage>
</organism>
<evidence type="ECO:0000313" key="13">
    <source>
        <dbReference type="EMBL" id="EST13586.1"/>
    </source>
</evidence>
<dbReference type="PANTHER" id="PTHR34699:SF2">
    <property type="entry name" value="NON-CANONICAL PURINE NTP PHOSPHATASE_PRRC1 DOMAIN-CONTAINING PROTEIN"/>
    <property type="match status" value="1"/>
</dbReference>
<dbReference type="GO" id="GO:0103023">
    <property type="term" value="F:ITPase activity"/>
    <property type="evidence" value="ECO:0007669"/>
    <property type="project" value="UniProtKB-EC"/>
</dbReference>
<comment type="catalytic activity">
    <reaction evidence="11">
        <text>XTP + H2O = XDP + phosphate + H(+)</text>
        <dbReference type="Rhea" id="RHEA:28406"/>
        <dbReference type="ChEBI" id="CHEBI:15377"/>
        <dbReference type="ChEBI" id="CHEBI:15378"/>
        <dbReference type="ChEBI" id="CHEBI:43474"/>
        <dbReference type="ChEBI" id="CHEBI:59884"/>
        <dbReference type="ChEBI" id="CHEBI:61314"/>
        <dbReference type="EC" id="3.6.1.73"/>
    </reaction>
</comment>
<dbReference type="RefSeq" id="WP_023508759.1">
    <property type="nucleotide sequence ID" value="NZ_AWTC01000001.1"/>
</dbReference>
<dbReference type="Proteomes" id="UP000018296">
    <property type="component" value="Unassembled WGS sequence"/>
</dbReference>
<dbReference type="InterPro" id="IPR050299">
    <property type="entry name" value="YjjX_NTPase"/>
</dbReference>
<sequence>MTIIGVGTKNPAKIDAVKQLIRSGDIDAIIRSYNVPSGVSAMPMSDIETRQGAINRAKAVLDQDEAVSFGIGMEGGVSDIEGDMYLCNWAAAADRFGHVISAGGARILLPEVLAEGVRAGNELGDIADAYAHQKNVHTHGGTIGVLTEGRITRTEMFLHILKLIEGMYAHQKNVQHGEG</sequence>
<accession>V6J2Z3</accession>
<evidence type="ECO:0000256" key="5">
    <source>
        <dbReference type="ARBA" id="ARBA00022801"/>
    </source>
</evidence>
<keyword evidence="5" id="KW-0378">Hydrolase</keyword>
<evidence type="ECO:0000259" key="12">
    <source>
        <dbReference type="Pfam" id="PF01931"/>
    </source>
</evidence>
<gene>
    <name evidence="13" type="primary">yjjX</name>
    <name evidence="13" type="ORF">P343_02240</name>
</gene>
<keyword evidence="14" id="KW-1185">Reference proteome</keyword>
<dbReference type="Gene3D" id="3.90.950.10">
    <property type="match status" value="1"/>
</dbReference>
<dbReference type="GO" id="GO:0009117">
    <property type="term" value="P:nucleotide metabolic process"/>
    <property type="evidence" value="ECO:0007669"/>
    <property type="project" value="UniProtKB-KW"/>
</dbReference>
<dbReference type="GO" id="GO:0046872">
    <property type="term" value="F:metal ion binding"/>
    <property type="evidence" value="ECO:0007669"/>
    <property type="project" value="UniProtKB-KW"/>
</dbReference>